<evidence type="ECO:0000259" key="6">
    <source>
        <dbReference type="PROSITE" id="PS50888"/>
    </source>
</evidence>
<dbReference type="AlphaFoldDB" id="A0A3B4AKB2"/>
<dbReference type="SUPFAM" id="SSF47459">
    <property type="entry name" value="HLH, helix-loop-helix DNA-binding domain"/>
    <property type="match status" value="1"/>
</dbReference>
<name>A0A3B4AKB2_9GOBI</name>
<keyword evidence="4" id="KW-0804">Transcription</keyword>
<dbReference type="SMART" id="SM00353">
    <property type="entry name" value="HLH"/>
    <property type="match status" value="1"/>
</dbReference>
<evidence type="ECO:0000313" key="8">
    <source>
        <dbReference type="Proteomes" id="UP000261520"/>
    </source>
</evidence>
<proteinExistence type="predicted"/>
<dbReference type="InterPro" id="IPR050370">
    <property type="entry name" value="HES_HEY"/>
</dbReference>
<evidence type="ECO:0000313" key="7">
    <source>
        <dbReference type="Ensembl" id="ENSPMGP00000016841.1"/>
    </source>
</evidence>
<evidence type="ECO:0000256" key="5">
    <source>
        <dbReference type="ARBA" id="ARBA00023242"/>
    </source>
</evidence>
<feature type="domain" description="BHLH" evidence="6">
    <location>
        <begin position="5"/>
        <end position="61"/>
    </location>
</feature>
<keyword evidence="2" id="KW-0678">Repressor</keyword>
<sequence>MTAALIKVSKPLMEKKRRARINQSLDQLKSLLESHYSTTIRKRKLEKADILELTVRHLKHLQKKLKCKLSEHQTGFRSCVSNVNHYLLTAEHLSGSDRWKLSQLSSRLTVRRPEDGCSTMDSGRHAQLTRSFVPSPTSASEESKTISCKVHSPASAHGLIRRDEGPCSGALTAPTHKNTTNSKLHCEALSDQISVWRPW</sequence>
<evidence type="ECO:0000256" key="3">
    <source>
        <dbReference type="ARBA" id="ARBA00023015"/>
    </source>
</evidence>
<dbReference type="STRING" id="409849.ENSPMGP00000016841"/>
<dbReference type="Gene3D" id="4.10.280.10">
    <property type="entry name" value="Helix-loop-helix DNA-binding domain"/>
    <property type="match status" value="1"/>
</dbReference>
<accession>A0A3B4AKB2</accession>
<reference evidence="7" key="2">
    <citation type="submission" date="2025-09" db="UniProtKB">
        <authorList>
            <consortium name="Ensembl"/>
        </authorList>
    </citation>
    <scope>IDENTIFICATION</scope>
</reference>
<dbReference type="GO" id="GO:0005634">
    <property type="term" value="C:nucleus"/>
    <property type="evidence" value="ECO:0007669"/>
    <property type="project" value="UniProtKB-SubCell"/>
</dbReference>
<comment type="subcellular location">
    <subcellularLocation>
        <location evidence="1">Nucleus</location>
    </subcellularLocation>
</comment>
<dbReference type="InterPro" id="IPR036638">
    <property type="entry name" value="HLH_DNA-bd_sf"/>
</dbReference>
<dbReference type="Pfam" id="PF00010">
    <property type="entry name" value="HLH"/>
    <property type="match status" value="1"/>
</dbReference>
<evidence type="ECO:0000256" key="1">
    <source>
        <dbReference type="ARBA" id="ARBA00004123"/>
    </source>
</evidence>
<dbReference type="FunFam" id="4.10.280.10:FF:000077">
    <property type="entry name" value="transcription factor HES-3 isoform X2"/>
    <property type="match status" value="1"/>
</dbReference>
<evidence type="ECO:0000256" key="2">
    <source>
        <dbReference type="ARBA" id="ARBA00022491"/>
    </source>
</evidence>
<dbReference type="InterPro" id="IPR011598">
    <property type="entry name" value="bHLH_dom"/>
</dbReference>
<dbReference type="Ensembl" id="ENSPMGT00000017984.1">
    <property type="protein sequence ID" value="ENSPMGP00000016841.1"/>
    <property type="gene ID" value="ENSPMGG00000013816.1"/>
</dbReference>
<dbReference type="PROSITE" id="PS50888">
    <property type="entry name" value="BHLH"/>
    <property type="match status" value="1"/>
</dbReference>
<keyword evidence="8" id="KW-1185">Reference proteome</keyword>
<keyword evidence="3" id="KW-0805">Transcription regulation</keyword>
<protein>
    <recommendedName>
        <fullName evidence="6">BHLH domain-containing protein</fullName>
    </recommendedName>
</protein>
<reference evidence="7" key="1">
    <citation type="submission" date="2025-08" db="UniProtKB">
        <authorList>
            <consortium name="Ensembl"/>
        </authorList>
    </citation>
    <scope>IDENTIFICATION</scope>
</reference>
<dbReference type="PANTHER" id="PTHR10985">
    <property type="entry name" value="BASIC HELIX-LOOP-HELIX TRANSCRIPTION FACTOR, HES-RELATED"/>
    <property type="match status" value="1"/>
</dbReference>
<organism evidence="7 8">
    <name type="scientific">Periophthalmus magnuspinnatus</name>
    <dbReference type="NCBI Taxonomy" id="409849"/>
    <lineage>
        <taxon>Eukaryota</taxon>
        <taxon>Metazoa</taxon>
        <taxon>Chordata</taxon>
        <taxon>Craniata</taxon>
        <taxon>Vertebrata</taxon>
        <taxon>Euteleostomi</taxon>
        <taxon>Actinopterygii</taxon>
        <taxon>Neopterygii</taxon>
        <taxon>Teleostei</taxon>
        <taxon>Neoteleostei</taxon>
        <taxon>Acanthomorphata</taxon>
        <taxon>Gobiaria</taxon>
        <taxon>Gobiiformes</taxon>
        <taxon>Gobioidei</taxon>
        <taxon>Gobiidae</taxon>
        <taxon>Oxudercinae</taxon>
        <taxon>Periophthalmus</taxon>
    </lineage>
</organism>
<dbReference type="GO" id="GO:0046983">
    <property type="term" value="F:protein dimerization activity"/>
    <property type="evidence" value="ECO:0007669"/>
    <property type="project" value="InterPro"/>
</dbReference>
<keyword evidence="5" id="KW-0539">Nucleus</keyword>
<evidence type="ECO:0000256" key="4">
    <source>
        <dbReference type="ARBA" id="ARBA00023163"/>
    </source>
</evidence>
<dbReference type="Proteomes" id="UP000261520">
    <property type="component" value="Unplaced"/>
</dbReference>